<reference evidence="2 3" key="1">
    <citation type="journal article" date="2019" name="Sci. Rep.">
        <title>Orb-weaving spider Araneus ventricosus genome elucidates the spidroin gene catalogue.</title>
        <authorList>
            <person name="Kono N."/>
            <person name="Nakamura H."/>
            <person name="Ohtoshi R."/>
            <person name="Moran D.A.P."/>
            <person name="Shinohara A."/>
            <person name="Yoshida Y."/>
            <person name="Fujiwara M."/>
            <person name="Mori M."/>
            <person name="Tomita M."/>
            <person name="Arakawa K."/>
        </authorList>
    </citation>
    <scope>NUCLEOTIDE SEQUENCE [LARGE SCALE GENOMIC DNA]</scope>
</reference>
<keyword evidence="3" id="KW-1185">Reference proteome</keyword>
<dbReference type="OrthoDB" id="6147302at2759"/>
<dbReference type="EMBL" id="BGPR01000026">
    <property type="protein sequence ID" value="GBL81790.1"/>
    <property type="molecule type" value="Genomic_DNA"/>
</dbReference>
<protein>
    <submittedName>
        <fullName evidence="2">Uncharacterized protein</fullName>
    </submittedName>
</protein>
<dbReference type="AlphaFoldDB" id="A0A4Y2APW4"/>
<evidence type="ECO:0000313" key="2">
    <source>
        <dbReference type="EMBL" id="GBL81790.1"/>
    </source>
</evidence>
<dbReference type="Proteomes" id="UP000499080">
    <property type="component" value="Unassembled WGS sequence"/>
</dbReference>
<proteinExistence type="predicted"/>
<evidence type="ECO:0000313" key="3">
    <source>
        <dbReference type="Proteomes" id="UP000499080"/>
    </source>
</evidence>
<name>A0A4Y2APW4_ARAVE</name>
<gene>
    <name evidence="2" type="ORF">AVEN_93545_1</name>
</gene>
<evidence type="ECO:0000256" key="1">
    <source>
        <dbReference type="SAM" id="MobiDB-lite"/>
    </source>
</evidence>
<accession>A0A4Y2APW4</accession>
<feature type="compositionally biased region" description="Polar residues" evidence="1">
    <location>
        <begin position="53"/>
        <end position="63"/>
    </location>
</feature>
<feature type="region of interest" description="Disordered" evidence="1">
    <location>
        <begin position="37"/>
        <end position="63"/>
    </location>
</feature>
<comment type="caution">
    <text evidence="2">The sequence shown here is derived from an EMBL/GenBank/DDBJ whole genome shotgun (WGS) entry which is preliminary data.</text>
</comment>
<organism evidence="2 3">
    <name type="scientific">Araneus ventricosus</name>
    <name type="common">Orbweaver spider</name>
    <name type="synonym">Epeira ventricosa</name>
    <dbReference type="NCBI Taxonomy" id="182803"/>
    <lineage>
        <taxon>Eukaryota</taxon>
        <taxon>Metazoa</taxon>
        <taxon>Ecdysozoa</taxon>
        <taxon>Arthropoda</taxon>
        <taxon>Chelicerata</taxon>
        <taxon>Arachnida</taxon>
        <taxon>Araneae</taxon>
        <taxon>Araneomorphae</taxon>
        <taxon>Entelegynae</taxon>
        <taxon>Araneoidea</taxon>
        <taxon>Araneidae</taxon>
        <taxon>Araneus</taxon>
    </lineage>
</organism>
<sequence>MKHGRPSTGGSCRNSNYYVKKFHPSKHGVTSIENYFKSASSSSNETDPRSVEKSSTSTNENVSLLPSNENIFTSQTSTSRNTEICVGEDIRDAINPIEDRPSNNKSNENTSILRFDERCTATSQPSTNSNTEICSDKEDKCINEVINESDISLTEDNKQINQKYNVIGQKYITSYEKEYTWLYYSHSANGFLCKVCSMLSTNGSKAWESIGVDIKKKKWSPTRVCRKHELSKKHMQVVAAQEINKKKGIKKRITEGAYATNLARKNFNRKLTGKFVNILYCMIKKQWVVSENVESVVRFLGENFGDDEIKKHLESCGENATYLSRISVENIVNSIFLEQELLTKLACTDYFTLMADECTDQSQREQLGLIVRYRIPGDFNVEEKYFGQ</sequence>